<accession>A0AAE1M305</accession>
<evidence type="ECO:0000259" key="7">
    <source>
        <dbReference type="PROSITE" id="PS51553"/>
    </source>
</evidence>
<evidence type="ECO:0000256" key="1">
    <source>
        <dbReference type="ARBA" id="ARBA00022598"/>
    </source>
</evidence>
<evidence type="ECO:0000256" key="2">
    <source>
        <dbReference type="ARBA" id="ARBA00022741"/>
    </source>
</evidence>
<dbReference type="PROSITE" id="PS51273">
    <property type="entry name" value="GATASE_TYPE_1"/>
    <property type="match status" value="1"/>
</dbReference>
<dbReference type="Pfam" id="PF00117">
    <property type="entry name" value="GATase"/>
    <property type="match status" value="1"/>
</dbReference>
<evidence type="ECO:0000313" key="9">
    <source>
        <dbReference type="Proteomes" id="UP001273209"/>
    </source>
</evidence>
<comment type="caution">
    <text evidence="8">The sequence shown here is derived from an EMBL/GenBank/DDBJ whole genome shotgun (WGS) entry which is preliminary data.</text>
</comment>
<dbReference type="SUPFAM" id="SSF52402">
    <property type="entry name" value="Adenine nucleotide alpha hydrolases-like"/>
    <property type="match status" value="1"/>
</dbReference>
<dbReference type="Gene3D" id="3.40.50.880">
    <property type="match status" value="1"/>
</dbReference>
<dbReference type="GO" id="GO:0003921">
    <property type="term" value="F:GMP synthase activity"/>
    <property type="evidence" value="ECO:0007669"/>
    <property type="project" value="InterPro"/>
</dbReference>
<dbReference type="InterPro" id="IPR029062">
    <property type="entry name" value="Class_I_gatase-like"/>
</dbReference>
<dbReference type="PANTHER" id="PTHR11922:SF2">
    <property type="entry name" value="GMP SYNTHASE [GLUTAMINE-HYDROLYZING]"/>
    <property type="match status" value="1"/>
</dbReference>
<dbReference type="AlphaFoldDB" id="A0AAE1M305"/>
<evidence type="ECO:0000256" key="3">
    <source>
        <dbReference type="ARBA" id="ARBA00022749"/>
    </source>
</evidence>
<dbReference type="GO" id="GO:0005524">
    <property type="term" value="F:ATP binding"/>
    <property type="evidence" value="ECO:0007669"/>
    <property type="project" value="UniProtKB-UniRule"/>
</dbReference>
<keyword evidence="5 6" id="KW-0067">ATP-binding</keyword>
<dbReference type="PANTHER" id="PTHR11922">
    <property type="entry name" value="GMP SYNTHASE-RELATED"/>
    <property type="match status" value="1"/>
</dbReference>
<dbReference type="InterPro" id="IPR017926">
    <property type="entry name" value="GATASE"/>
</dbReference>
<keyword evidence="2 6" id="KW-0547">Nucleotide-binding</keyword>
<evidence type="ECO:0000256" key="4">
    <source>
        <dbReference type="ARBA" id="ARBA00022755"/>
    </source>
</evidence>
<dbReference type="Gene3D" id="3.40.50.620">
    <property type="entry name" value="HUPs"/>
    <property type="match status" value="1"/>
</dbReference>
<reference evidence="8" key="1">
    <citation type="submission" date="2023-11" db="EMBL/GenBank/DDBJ databases">
        <title>The genome sequences of three competitors of mushroom-forming fungi.</title>
        <authorList>
            <person name="Beijen E."/>
            <person name="Ohm R.A."/>
        </authorList>
    </citation>
    <scope>NUCLEOTIDE SEQUENCE</scope>
    <source>
        <strain evidence="8">CBS 100526</strain>
    </source>
</reference>
<keyword evidence="1" id="KW-0436">Ligase</keyword>
<evidence type="ECO:0000256" key="5">
    <source>
        <dbReference type="ARBA" id="ARBA00022840"/>
    </source>
</evidence>
<dbReference type="RefSeq" id="XP_062755943.1">
    <property type="nucleotide sequence ID" value="XM_062899597.1"/>
</dbReference>
<dbReference type="EMBL" id="JAWRVG010000017">
    <property type="protein sequence ID" value="KAK4074522.1"/>
    <property type="molecule type" value="Genomic_DNA"/>
</dbReference>
<gene>
    <name evidence="8" type="ORF">Triagg1_5118</name>
</gene>
<dbReference type="Proteomes" id="UP001273209">
    <property type="component" value="Unassembled WGS sequence"/>
</dbReference>
<dbReference type="SUPFAM" id="SSF52317">
    <property type="entry name" value="Class I glutamine amidotransferase-like"/>
    <property type="match status" value="1"/>
</dbReference>
<dbReference type="InterPro" id="IPR014729">
    <property type="entry name" value="Rossmann-like_a/b/a_fold"/>
</dbReference>
<evidence type="ECO:0000313" key="8">
    <source>
        <dbReference type="EMBL" id="KAK4074522.1"/>
    </source>
</evidence>
<keyword evidence="4 6" id="KW-0658">Purine biosynthesis</keyword>
<name>A0AAE1M305_9HYPO</name>
<feature type="domain" description="GMPS ATP-PPase" evidence="7">
    <location>
        <begin position="74"/>
        <end position="275"/>
    </location>
</feature>
<evidence type="ECO:0000256" key="6">
    <source>
        <dbReference type="PROSITE-ProRule" id="PRU00886"/>
    </source>
</evidence>
<keyword evidence="3 6" id="KW-0332">GMP biosynthesis</keyword>
<dbReference type="GO" id="GO:0005829">
    <property type="term" value="C:cytosol"/>
    <property type="evidence" value="ECO:0007669"/>
    <property type="project" value="TreeGrafter"/>
</dbReference>
<proteinExistence type="predicted"/>
<keyword evidence="9" id="KW-1185">Reference proteome</keyword>
<dbReference type="InterPro" id="IPR025777">
    <property type="entry name" value="GMPS_ATP_PPase_dom"/>
</dbReference>
<dbReference type="PROSITE" id="PS51553">
    <property type="entry name" value="GMPS_ATP_PPASE"/>
    <property type="match status" value="1"/>
</dbReference>
<sequence length="296" mass="33133">MATDPNVEVPHNVVIYTKILPYTTKLADITWNPEGIVLSGGPSSVYDESSPHVDPAVFELGVPILGICYGCQEIAWQSNSENVARGIAREYGQSDVTIHKVDSHTDRLFAGLGETVHAYMSHFNELVRLPGGFVVVSRHCPPGQAHLRVINSTKLFLNHLKGVTEPQKKRKIIGETLIDLLEKEAIRIETEAENTPNVENVSWFLHGTLYPDVIESLSFRGPSATLKTHHNVVDLPKRMMDDQGLRLLKPLRELFKDEVRNLGRRLKTHEDLVNRFSFPGPGIGVRILGECTHERI</sequence>
<organism evidence="8 9">
    <name type="scientific">Trichoderma aggressivum f. europaeum</name>
    <dbReference type="NCBI Taxonomy" id="173218"/>
    <lineage>
        <taxon>Eukaryota</taxon>
        <taxon>Fungi</taxon>
        <taxon>Dikarya</taxon>
        <taxon>Ascomycota</taxon>
        <taxon>Pezizomycotina</taxon>
        <taxon>Sordariomycetes</taxon>
        <taxon>Hypocreomycetidae</taxon>
        <taxon>Hypocreales</taxon>
        <taxon>Hypocreaceae</taxon>
        <taxon>Trichoderma</taxon>
    </lineage>
</organism>
<protein>
    <recommendedName>
        <fullName evidence="7">GMPS ATP-PPase domain-containing protein</fullName>
    </recommendedName>
</protein>
<dbReference type="GeneID" id="87919502"/>
<feature type="binding site" evidence="6">
    <location>
        <begin position="101"/>
        <end position="107"/>
    </location>
    <ligand>
        <name>ATP</name>
        <dbReference type="ChEBI" id="CHEBI:30616"/>
    </ligand>
</feature>